<dbReference type="GO" id="GO:0016787">
    <property type="term" value="F:hydrolase activity"/>
    <property type="evidence" value="ECO:0007669"/>
    <property type="project" value="UniProtKB-KW"/>
</dbReference>
<dbReference type="GO" id="GO:0004521">
    <property type="term" value="F:RNA endonuclease activity"/>
    <property type="evidence" value="ECO:0007669"/>
    <property type="project" value="InterPro"/>
</dbReference>
<dbReference type="NCBIfam" id="TIGR00255">
    <property type="entry name" value="YicC/YloC family endoribonuclease"/>
    <property type="match status" value="1"/>
</dbReference>
<proteinExistence type="inferred from homology"/>
<dbReference type="EMBL" id="CP015625">
    <property type="protein sequence ID" value="AQT47000.1"/>
    <property type="molecule type" value="Genomic_DNA"/>
</dbReference>
<accession>A0A1U9MH11</accession>
<organism evidence="8 9">
    <name type="scientific">Bartonella choladocola</name>
    <dbReference type="NCBI Taxonomy" id="2750995"/>
    <lineage>
        <taxon>Bacteria</taxon>
        <taxon>Pseudomonadati</taxon>
        <taxon>Pseudomonadota</taxon>
        <taxon>Alphaproteobacteria</taxon>
        <taxon>Hyphomicrobiales</taxon>
        <taxon>Bartonellaceae</taxon>
        <taxon>Bartonella</taxon>
    </lineage>
</organism>
<dbReference type="KEGG" id="bapi:BBC0122_008740"/>
<evidence type="ECO:0000256" key="3">
    <source>
        <dbReference type="ARBA" id="ARBA00022759"/>
    </source>
</evidence>
<evidence type="ECO:0000259" key="6">
    <source>
        <dbReference type="Pfam" id="PF03755"/>
    </source>
</evidence>
<name>A0A1U9MH11_9HYPH</name>
<comment type="cofactor">
    <cofactor evidence="1">
        <name>a divalent metal cation</name>
        <dbReference type="ChEBI" id="CHEBI:60240"/>
    </cofactor>
</comment>
<reference evidence="8 9" key="1">
    <citation type="submission" date="2016-11" db="EMBL/GenBank/DDBJ databases">
        <title>Comparative genomics of Bartonella apis.</title>
        <authorList>
            <person name="Engel P."/>
        </authorList>
    </citation>
    <scope>NUCLEOTIDE SEQUENCE [LARGE SCALE GENOMIC DNA]</scope>
    <source>
        <strain evidence="8 9">BBC0122</strain>
    </source>
</reference>
<dbReference type="PANTHER" id="PTHR30636:SF3">
    <property type="entry name" value="UPF0701 PROTEIN YICC"/>
    <property type="match status" value="1"/>
</dbReference>
<evidence type="ECO:0000256" key="4">
    <source>
        <dbReference type="ARBA" id="ARBA00022801"/>
    </source>
</evidence>
<dbReference type="InterPro" id="IPR013527">
    <property type="entry name" value="YicC-like_N"/>
</dbReference>
<evidence type="ECO:0000313" key="9">
    <source>
        <dbReference type="Proteomes" id="UP000189632"/>
    </source>
</evidence>
<feature type="domain" description="Endoribonuclease YicC-like C-terminal" evidence="7">
    <location>
        <begin position="168"/>
        <end position="283"/>
    </location>
</feature>
<dbReference type="Pfam" id="PF08340">
    <property type="entry name" value="YicC-like_C"/>
    <property type="match status" value="1"/>
</dbReference>
<dbReference type="InterPro" id="IPR013551">
    <property type="entry name" value="YicC-like_C"/>
</dbReference>
<feature type="domain" description="Endoribonuclease YicC-like N-terminal" evidence="6">
    <location>
        <begin position="5"/>
        <end position="146"/>
    </location>
</feature>
<evidence type="ECO:0000256" key="1">
    <source>
        <dbReference type="ARBA" id="ARBA00001968"/>
    </source>
</evidence>
<dbReference type="Proteomes" id="UP000189632">
    <property type="component" value="Chromosome"/>
</dbReference>
<evidence type="ECO:0000259" key="7">
    <source>
        <dbReference type="Pfam" id="PF08340"/>
    </source>
</evidence>
<keyword evidence="3" id="KW-0255">Endonuclease</keyword>
<dbReference type="Pfam" id="PF03755">
    <property type="entry name" value="YicC-like_N"/>
    <property type="match status" value="1"/>
</dbReference>
<evidence type="ECO:0000256" key="5">
    <source>
        <dbReference type="ARBA" id="ARBA00035648"/>
    </source>
</evidence>
<keyword evidence="4" id="KW-0378">Hydrolase</keyword>
<evidence type="ECO:0000256" key="2">
    <source>
        <dbReference type="ARBA" id="ARBA00022722"/>
    </source>
</evidence>
<evidence type="ECO:0000313" key="8">
    <source>
        <dbReference type="EMBL" id="AQT47000.1"/>
    </source>
</evidence>
<gene>
    <name evidence="8" type="ORF">BBC0122_008740</name>
</gene>
<comment type="similarity">
    <text evidence="5">Belongs to the YicC/YloC family.</text>
</comment>
<protein>
    <submittedName>
        <fullName evidence="8">TIGR00255 family protein</fullName>
    </submittedName>
</protein>
<dbReference type="InterPro" id="IPR005229">
    <property type="entry name" value="YicC/YloC-like"/>
</dbReference>
<keyword evidence="2" id="KW-0540">Nuclease</keyword>
<keyword evidence="9" id="KW-1185">Reference proteome</keyword>
<sequence>MMTAENATIVWETRSVNGRNLDLRFHSTIAIDTIEYELKKKASEFFSRGNINCSLNVSFAAGNSHPKINREYLDWVLKLSDELEQTYGIQKPTIDGLLNMKGILEYGTPENETVENEDLRRAIVGGFEKALNELKFAREKEGGNLQKILSGQIDNIEKLVNEARNDPARTQEAIKDRLKELVDCLLGAGDKFDSQRLEMEAVLLATKVDIQEELDRLDGHVEAARYLLGLNEPVGRRLDFLAQEFNREANTLCSKAHTASLSTIGLSLKAVIDQLREQIQNVE</sequence>
<dbReference type="AlphaFoldDB" id="A0A1U9MH11"/>
<dbReference type="PANTHER" id="PTHR30636">
    <property type="entry name" value="UPF0701 PROTEIN YICC"/>
    <property type="match status" value="1"/>
</dbReference>